<keyword evidence="3" id="KW-1185">Reference proteome</keyword>
<accession>A0A1R4H7I6</accession>
<feature type="transmembrane region" description="Helical" evidence="1">
    <location>
        <begin position="81"/>
        <end position="101"/>
    </location>
</feature>
<keyword evidence="1" id="KW-0472">Membrane</keyword>
<dbReference type="Pfam" id="PF01724">
    <property type="entry name" value="DUF29"/>
    <property type="match status" value="1"/>
</dbReference>
<evidence type="ECO:0000313" key="3">
    <source>
        <dbReference type="Proteomes" id="UP000195442"/>
    </source>
</evidence>
<dbReference type="InterPro" id="IPR002636">
    <property type="entry name" value="DUF29"/>
</dbReference>
<dbReference type="AlphaFoldDB" id="A0A1R4H7I6"/>
<feature type="transmembrane region" description="Helical" evidence="1">
    <location>
        <begin position="12"/>
        <end position="39"/>
    </location>
</feature>
<gene>
    <name evidence="2" type="ORF">CRENPOLYSF2_2560013</name>
</gene>
<dbReference type="OrthoDB" id="425753at2"/>
<dbReference type="Proteomes" id="UP000195442">
    <property type="component" value="Unassembled WGS sequence"/>
</dbReference>
<reference evidence="3" key="1">
    <citation type="submission" date="2017-02" db="EMBL/GenBank/DDBJ databases">
        <authorList>
            <person name="Daims H."/>
        </authorList>
    </citation>
    <scope>NUCLEOTIDE SEQUENCE [LARGE SCALE GENOMIC DNA]</scope>
</reference>
<proteinExistence type="predicted"/>
<sequence>MVKNEENKNHGFWFIANLVFGLLILSNSLVLWVGWVWFYNSDMKVWWLVNLLFYVVIDLVYAVVFTTAIRAARYVNIKGVFIYNALLAVLLFLNGYCGYYYRNKIDSLAVYSGNVKVTVFQEIILSNTVWMWLYGVFLSGAIALWLIQNQRHELASRMSVLLAHLLKWEYQSERRGGSWKDTIRTQRQRIALCIRKTSSLKVSLTDADWQADVWDDAVDDAIKETGIARKVFPKACPWSNEQIMSQNFYPD</sequence>
<keyword evidence="1" id="KW-0812">Transmembrane</keyword>
<feature type="transmembrane region" description="Helical" evidence="1">
    <location>
        <begin position="45"/>
        <end position="69"/>
    </location>
</feature>
<evidence type="ECO:0000313" key="2">
    <source>
        <dbReference type="EMBL" id="SJM92146.1"/>
    </source>
</evidence>
<dbReference type="Gene3D" id="1.20.1220.20">
    <property type="entry name" value="Uncharcterised protein PF01724"/>
    <property type="match status" value="1"/>
</dbReference>
<keyword evidence="1" id="KW-1133">Transmembrane helix</keyword>
<protein>
    <submittedName>
        <fullName evidence="2">Uncharacterized protein</fullName>
    </submittedName>
</protein>
<evidence type="ECO:0000256" key="1">
    <source>
        <dbReference type="SAM" id="Phobius"/>
    </source>
</evidence>
<feature type="transmembrane region" description="Helical" evidence="1">
    <location>
        <begin position="129"/>
        <end position="147"/>
    </location>
</feature>
<dbReference type="PANTHER" id="PTHR34235">
    <property type="entry name" value="SLR1203 PROTEIN-RELATED"/>
    <property type="match status" value="1"/>
</dbReference>
<organism evidence="2 3">
    <name type="scientific">Crenothrix polyspora</name>
    <dbReference type="NCBI Taxonomy" id="360316"/>
    <lineage>
        <taxon>Bacteria</taxon>
        <taxon>Pseudomonadati</taxon>
        <taxon>Pseudomonadota</taxon>
        <taxon>Gammaproteobacteria</taxon>
        <taxon>Methylococcales</taxon>
        <taxon>Crenotrichaceae</taxon>
        <taxon>Crenothrix</taxon>
    </lineage>
</organism>
<name>A0A1R4H7I6_9GAMM</name>
<dbReference type="EMBL" id="FUKJ01000175">
    <property type="protein sequence ID" value="SJM92146.1"/>
    <property type="molecule type" value="Genomic_DNA"/>
</dbReference>
<dbReference type="RefSeq" id="WP_087146840.1">
    <property type="nucleotide sequence ID" value="NZ_FUKJ01000175.1"/>
</dbReference>